<dbReference type="EMBL" id="MTYI01000111">
    <property type="protein sequence ID" value="PNP52235.1"/>
    <property type="molecule type" value="Genomic_DNA"/>
</dbReference>
<organism evidence="3 4">
    <name type="scientific">Trichoderma harzianum</name>
    <name type="common">Hypocrea lixii</name>
    <dbReference type="NCBI Taxonomy" id="5544"/>
    <lineage>
        <taxon>Eukaryota</taxon>
        <taxon>Fungi</taxon>
        <taxon>Dikarya</taxon>
        <taxon>Ascomycota</taxon>
        <taxon>Pezizomycotina</taxon>
        <taxon>Sordariomycetes</taxon>
        <taxon>Hypocreomycetidae</taxon>
        <taxon>Hypocreales</taxon>
        <taxon>Hypocreaceae</taxon>
        <taxon>Trichoderma</taxon>
    </lineage>
</organism>
<keyword evidence="2" id="KW-0812">Transmembrane</keyword>
<feature type="transmembrane region" description="Helical" evidence="2">
    <location>
        <begin position="145"/>
        <end position="164"/>
    </location>
</feature>
<sequence length="183" mass="19761">MSTATTATTVIHHPPPPPPPSSPPPPSPPPPSPPQDNGTAEAPAPLSGTKNTMATIKLMFSSHVKNGQPNPVHIAIATRGYDIQSRVLRIPDRFGWFASGPPLRSAFEGHAFVYAVLYLVFAALLFAGCVAGMELGGYHSLETPITFAVLYIALIAIFWVAMIYSPRRKLNFYLGDRLELQTV</sequence>
<proteinExistence type="predicted"/>
<evidence type="ECO:0000313" key="4">
    <source>
        <dbReference type="Proteomes" id="UP000236290"/>
    </source>
</evidence>
<evidence type="ECO:0000313" key="3">
    <source>
        <dbReference type="EMBL" id="PNP52235.1"/>
    </source>
</evidence>
<evidence type="ECO:0000256" key="1">
    <source>
        <dbReference type="SAM" id="MobiDB-lite"/>
    </source>
</evidence>
<keyword evidence="2" id="KW-1133">Transmembrane helix</keyword>
<name>A0A2K0U380_TRIHA</name>
<comment type="caution">
    <text evidence="3">The sequence shown here is derived from an EMBL/GenBank/DDBJ whole genome shotgun (WGS) entry which is preliminary data.</text>
</comment>
<feature type="region of interest" description="Disordered" evidence="1">
    <location>
        <begin position="1"/>
        <end position="47"/>
    </location>
</feature>
<keyword evidence="2" id="KW-0472">Membrane</keyword>
<accession>A0A2K0U380</accession>
<dbReference type="OrthoDB" id="4897733at2759"/>
<dbReference type="Proteomes" id="UP000236290">
    <property type="component" value="Unassembled WGS sequence"/>
</dbReference>
<protein>
    <submittedName>
        <fullName evidence="3">Uncharacterized protein</fullName>
    </submittedName>
</protein>
<feature type="compositionally biased region" description="Pro residues" evidence="1">
    <location>
        <begin position="13"/>
        <end position="34"/>
    </location>
</feature>
<feature type="transmembrane region" description="Helical" evidence="2">
    <location>
        <begin position="111"/>
        <end position="133"/>
    </location>
</feature>
<dbReference type="AlphaFoldDB" id="A0A2K0U380"/>
<evidence type="ECO:0000256" key="2">
    <source>
        <dbReference type="SAM" id="Phobius"/>
    </source>
</evidence>
<reference evidence="3 4" key="1">
    <citation type="submission" date="2017-02" db="EMBL/GenBank/DDBJ databases">
        <title>Genomes of Trichoderma spp. with biocontrol activity.</title>
        <authorList>
            <person name="Gardiner D."/>
            <person name="Kazan K."/>
            <person name="Vos C."/>
            <person name="Harvey P."/>
        </authorList>
    </citation>
    <scope>NUCLEOTIDE SEQUENCE [LARGE SCALE GENOMIC DNA]</scope>
    <source>
        <strain evidence="3 4">Tr1</strain>
    </source>
</reference>
<gene>
    <name evidence="3" type="ORF">THARTR1_07444</name>
</gene>